<dbReference type="Pfam" id="PF07721">
    <property type="entry name" value="TPR_4"/>
    <property type="match status" value="1"/>
</dbReference>
<evidence type="ECO:0000313" key="4">
    <source>
        <dbReference type="EMBL" id="MDU0342002.1"/>
    </source>
</evidence>
<evidence type="ECO:0000256" key="3">
    <source>
        <dbReference type="SAM" id="SignalP"/>
    </source>
</evidence>
<feature type="region of interest" description="Disordered" evidence="2">
    <location>
        <begin position="253"/>
        <end position="286"/>
    </location>
</feature>
<dbReference type="InterPro" id="IPR052384">
    <property type="entry name" value="TMTC_O-mannosyltransferase"/>
</dbReference>
<keyword evidence="5" id="KW-1185">Reference proteome</keyword>
<accession>A0ABU3SB50</accession>
<gene>
    <name evidence="4" type="ORF">RKE40_19070</name>
</gene>
<keyword evidence="1" id="KW-0802">TPR repeat</keyword>
<proteinExistence type="predicted"/>
<dbReference type="PROSITE" id="PS50005">
    <property type="entry name" value="TPR"/>
    <property type="match status" value="1"/>
</dbReference>
<organism evidence="4 5">
    <name type="scientific">Bosea rubneri</name>
    <dbReference type="NCBI Taxonomy" id="3075434"/>
    <lineage>
        <taxon>Bacteria</taxon>
        <taxon>Pseudomonadati</taxon>
        <taxon>Pseudomonadota</taxon>
        <taxon>Alphaproteobacteria</taxon>
        <taxon>Hyphomicrobiales</taxon>
        <taxon>Boseaceae</taxon>
        <taxon>Bosea</taxon>
    </lineage>
</organism>
<dbReference type="Pfam" id="PF13432">
    <property type="entry name" value="TPR_16"/>
    <property type="match status" value="1"/>
</dbReference>
<dbReference type="InterPro" id="IPR011717">
    <property type="entry name" value="TPR-4"/>
</dbReference>
<feature type="signal peptide" evidence="3">
    <location>
        <begin position="1"/>
        <end position="19"/>
    </location>
</feature>
<dbReference type="InterPro" id="IPR011990">
    <property type="entry name" value="TPR-like_helical_dom_sf"/>
</dbReference>
<keyword evidence="3" id="KW-0732">Signal</keyword>
<dbReference type="Gene3D" id="1.25.40.10">
    <property type="entry name" value="Tetratricopeptide repeat domain"/>
    <property type="match status" value="1"/>
</dbReference>
<dbReference type="SMART" id="SM00028">
    <property type="entry name" value="TPR"/>
    <property type="match status" value="2"/>
</dbReference>
<dbReference type="Proteomes" id="UP001254257">
    <property type="component" value="Unassembled WGS sequence"/>
</dbReference>
<name>A0ABU3SB50_9HYPH</name>
<dbReference type="RefSeq" id="WP_316019802.1">
    <property type="nucleotide sequence ID" value="NZ_JAWDID010000032.1"/>
</dbReference>
<evidence type="ECO:0000313" key="5">
    <source>
        <dbReference type="Proteomes" id="UP001254257"/>
    </source>
</evidence>
<reference evidence="4 5" key="1">
    <citation type="submission" date="2023-09" db="EMBL/GenBank/DDBJ databases">
        <title>Whole genome shotgun sequencing (WGS) of Bosea sp. ZW T0_25, isolated from stored onions (Allium cepa).</title>
        <authorList>
            <person name="Stoll D.A."/>
            <person name="Huch M."/>
        </authorList>
    </citation>
    <scope>NUCLEOTIDE SEQUENCE [LARGE SCALE GENOMIC DNA]</scope>
    <source>
        <strain evidence="4 5">ZW T0_25</strain>
    </source>
</reference>
<dbReference type="PANTHER" id="PTHR44216">
    <property type="entry name" value="PROTEIN O-MANNOSYL-TRANSFERASE TMTC2"/>
    <property type="match status" value="1"/>
</dbReference>
<evidence type="ECO:0000256" key="2">
    <source>
        <dbReference type="SAM" id="MobiDB-lite"/>
    </source>
</evidence>
<protein>
    <submittedName>
        <fullName evidence="4">Tetratricopeptide repeat protein</fullName>
    </submittedName>
</protein>
<dbReference type="PROSITE" id="PS51257">
    <property type="entry name" value="PROKAR_LIPOPROTEIN"/>
    <property type="match status" value="1"/>
</dbReference>
<feature type="chain" id="PRO_5047297997" evidence="3">
    <location>
        <begin position="20"/>
        <end position="286"/>
    </location>
</feature>
<dbReference type="InterPro" id="IPR014596">
    <property type="entry name" value="UCP035836"/>
</dbReference>
<dbReference type="PANTHER" id="PTHR44216:SF3">
    <property type="entry name" value="PROTEIN O-MANNOSYL-TRANSFERASE TMTC2"/>
    <property type="match status" value="1"/>
</dbReference>
<dbReference type="SUPFAM" id="SSF48452">
    <property type="entry name" value="TPR-like"/>
    <property type="match status" value="1"/>
</dbReference>
<dbReference type="EMBL" id="JAWDID010000032">
    <property type="protein sequence ID" value="MDU0342002.1"/>
    <property type="molecule type" value="Genomic_DNA"/>
</dbReference>
<dbReference type="PIRSF" id="PIRSF035836">
    <property type="entry name" value="UCP035836"/>
    <property type="match status" value="1"/>
</dbReference>
<sequence>MSKPMISSRIRRFAAVSLACLALGACQMRSGPGDVTGSIGSSASQPRGPEQWRAEEAQWAKRYEANPKDRNAAFFYARALRALDKNAQALAILQGAVLVHTNDLELLGAYGRSLADNGRLKEADDVLSRAHTPEKPDWRVLSAQGTVADQLGEHDRAQQIYQTALRLAPNEPTVMSNLGLSLALSKRLPEAERVLREAAAAPGSDARVRQNLVLVLGLQGRFADAEQIARQDMSPAEATATVAYLRRSVSQPNSWEMLRGSKGKAQAPRTASPGQAPVDAESGQAG</sequence>
<comment type="caution">
    <text evidence="4">The sequence shown here is derived from an EMBL/GenBank/DDBJ whole genome shotgun (WGS) entry which is preliminary data.</text>
</comment>
<evidence type="ECO:0000256" key="1">
    <source>
        <dbReference type="PROSITE-ProRule" id="PRU00339"/>
    </source>
</evidence>
<dbReference type="InterPro" id="IPR019734">
    <property type="entry name" value="TPR_rpt"/>
</dbReference>
<feature type="repeat" description="TPR" evidence="1">
    <location>
        <begin position="138"/>
        <end position="171"/>
    </location>
</feature>